<name>A0A6C0HCT3_9ZZZZ</name>
<evidence type="ECO:0000259" key="1">
    <source>
        <dbReference type="PROSITE" id="PS50832"/>
    </source>
</evidence>
<dbReference type="PROSITE" id="PS50832">
    <property type="entry name" value="S1_IF1_TYPE"/>
    <property type="match status" value="1"/>
</dbReference>
<dbReference type="EMBL" id="MN739921">
    <property type="protein sequence ID" value="QHT77813.1"/>
    <property type="molecule type" value="Genomic_DNA"/>
</dbReference>
<dbReference type="InterPro" id="IPR001253">
    <property type="entry name" value="TIF_eIF-1A"/>
</dbReference>
<dbReference type="GO" id="GO:0003723">
    <property type="term" value="F:RNA binding"/>
    <property type="evidence" value="ECO:0007669"/>
    <property type="project" value="InterPro"/>
</dbReference>
<sequence length="210" mass="24194">MEIIYILHYINCVYKKLNEITNLNKNENILTNKMVKNEKGGKGAKSLARKAVSTPGSNRLQLSSCDEEQYACVTNMYGNGMCEVYTNDNVKLICHIRNKFRGRQKRSNMVTRYSLVLIGLRDYETPPKNCDLLCIYDDQEIEQLKNIPNINISHILQLRMNHLFNANGNGGDTSDVLFTNDIEEELNVTNNTKEYEFKLETTEEINIEDI</sequence>
<dbReference type="AlphaFoldDB" id="A0A6C0HCT3"/>
<dbReference type="Gene3D" id="2.40.50.140">
    <property type="entry name" value="Nucleic acid-binding proteins"/>
    <property type="match status" value="1"/>
</dbReference>
<feature type="domain" description="S1-like" evidence="1">
    <location>
        <begin position="58"/>
        <end position="137"/>
    </location>
</feature>
<organism evidence="2">
    <name type="scientific">viral metagenome</name>
    <dbReference type="NCBI Taxonomy" id="1070528"/>
    <lineage>
        <taxon>unclassified sequences</taxon>
        <taxon>metagenomes</taxon>
        <taxon>organismal metagenomes</taxon>
    </lineage>
</organism>
<dbReference type="GO" id="GO:0003743">
    <property type="term" value="F:translation initiation factor activity"/>
    <property type="evidence" value="ECO:0007669"/>
    <property type="project" value="InterPro"/>
</dbReference>
<protein>
    <recommendedName>
        <fullName evidence="1">S1-like domain-containing protein</fullName>
    </recommendedName>
</protein>
<proteinExistence type="predicted"/>
<reference evidence="2" key="1">
    <citation type="journal article" date="2020" name="Nature">
        <title>Giant virus diversity and host interactions through global metagenomics.</title>
        <authorList>
            <person name="Schulz F."/>
            <person name="Roux S."/>
            <person name="Paez-Espino D."/>
            <person name="Jungbluth S."/>
            <person name="Walsh D.A."/>
            <person name="Denef V.J."/>
            <person name="McMahon K.D."/>
            <person name="Konstantinidis K.T."/>
            <person name="Eloe-Fadrosh E.A."/>
            <person name="Kyrpides N.C."/>
            <person name="Woyke T."/>
        </authorList>
    </citation>
    <scope>NUCLEOTIDE SEQUENCE</scope>
    <source>
        <strain evidence="2">GVMAG-M-3300023179-90</strain>
    </source>
</reference>
<dbReference type="Pfam" id="PF01176">
    <property type="entry name" value="eIF-1a"/>
    <property type="match status" value="1"/>
</dbReference>
<dbReference type="InterPro" id="IPR012340">
    <property type="entry name" value="NA-bd_OB-fold"/>
</dbReference>
<accession>A0A6C0HCT3</accession>
<evidence type="ECO:0000313" key="2">
    <source>
        <dbReference type="EMBL" id="QHT77813.1"/>
    </source>
</evidence>
<dbReference type="SUPFAM" id="SSF50249">
    <property type="entry name" value="Nucleic acid-binding proteins"/>
    <property type="match status" value="1"/>
</dbReference>
<dbReference type="SMART" id="SM00652">
    <property type="entry name" value="eIF1a"/>
    <property type="match status" value="1"/>
</dbReference>
<dbReference type="InterPro" id="IPR006196">
    <property type="entry name" value="RNA-binding_domain_S1_IF1"/>
</dbReference>
<dbReference type="PANTHER" id="PTHR21668">
    <property type="entry name" value="EIF-1A"/>
    <property type="match status" value="1"/>
</dbReference>